<feature type="compositionally biased region" description="Polar residues" evidence="1">
    <location>
        <begin position="131"/>
        <end position="142"/>
    </location>
</feature>
<gene>
    <name evidence="3" type="ORF">Daus18300_001692</name>
</gene>
<sequence>MLFTILLFVIAVVTSSGLPATSAAASPSSPHATFLDQNDSNTTNPTFLTFHENEVQVGSSCYGLEGEWNCMTTTFQRCASGQWSVVMDTAYGTVCEPAGFTYDFQPAFASWFPPADATETITCVSTATATATDGPTEATGTGTSDAPKTAKAAPSPTICRLVFGLAGTTLLMLTM</sequence>
<keyword evidence="4" id="KW-1185">Reference proteome</keyword>
<dbReference type="Proteomes" id="UP001583177">
    <property type="component" value="Unassembled WGS sequence"/>
</dbReference>
<feature type="region of interest" description="Disordered" evidence="1">
    <location>
        <begin position="131"/>
        <end position="151"/>
    </location>
</feature>
<feature type="signal peptide" evidence="2">
    <location>
        <begin position="1"/>
        <end position="17"/>
    </location>
</feature>
<feature type="chain" id="PRO_5047483436" evidence="2">
    <location>
        <begin position="18"/>
        <end position="175"/>
    </location>
</feature>
<evidence type="ECO:0000313" key="4">
    <source>
        <dbReference type="Proteomes" id="UP001583177"/>
    </source>
</evidence>
<evidence type="ECO:0000256" key="2">
    <source>
        <dbReference type="SAM" id="SignalP"/>
    </source>
</evidence>
<accession>A0ABR3XW85</accession>
<evidence type="ECO:0000313" key="3">
    <source>
        <dbReference type="EMBL" id="KAL1879853.1"/>
    </source>
</evidence>
<keyword evidence="2" id="KW-0732">Signal</keyword>
<organism evidence="3 4">
    <name type="scientific">Diaporthe australafricana</name>
    <dbReference type="NCBI Taxonomy" id="127596"/>
    <lineage>
        <taxon>Eukaryota</taxon>
        <taxon>Fungi</taxon>
        <taxon>Dikarya</taxon>
        <taxon>Ascomycota</taxon>
        <taxon>Pezizomycotina</taxon>
        <taxon>Sordariomycetes</taxon>
        <taxon>Sordariomycetidae</taxon>
        <taxon>Diaporthales</taxon>
        <taxon>Diaporthaceae</taxon>
        <taxon>Diaporthe</taxon>
    </lineage>
</organism>
<dbReference type="EMBL" id="JAWRVE010000009">
    <property type="protein sequence ID" value="KAL1879853.1"/>
    <property type="molecule type" value="Genomic_DNA"/>
</dbReference>
<comment type="caution">
    <text evidence="3">The sequence shown here is derived from an EMBL/GenBank/DDBJ whole genome shotgun (WGS) entry which is preliminary data.</text>
</comment>
<proteinExistence type="predicted"/>
<name>A0ABR3XW85_9PEZI</name>
<protein>
    <submittedName>
        <fullName evidence="3">Uncharacterized protein</fullName>
    </submittedName>
</protein>
<evidence type="ECO:0000256" key="1">
    <source>
        <dbReference type="SAM" id="MobiDB-lite"/>
    </source>
</evidence>
<reference evidence="3 4" key="1">
    <citation type="journal article" date="2024" name="IMA Fungus">
        <title>IMA Genome - F19 : A genome assembly and annotation guide to empower mycologists, including annotated draft genome sequences of Ceratocystis pirilliformis, Diaporthe australafricana, Fusarium ophioides, Paecilomyces lecythidis, and Sporothrix stenoceras.</title>
        <authorList>
            <person name="Aylward J."/>
            <person name="Wilson A.M."/>
            <person name="Visagie C.M."/>
            <person name="Spraker J."/>
            <person name="Barnes I."/>
            <person name="Buitendag C."/>
            <person name="Ceriani C."/>
            <person name="Del Mar Angel L."/>
            <person name="du Plessis D."/>
            <person name="Fuchs T."/>
            <person name="Gasser K."/>
            <person name="Kramer D."/>
            <person name="Li W."/>
            <person name="Munsamy K."/>
            <person name="Piso A."/>
            <person name="Price J.L."/>
            <person name="Sonnekus B."/>
            <person name="Thomas C."/>
            <person name="van der Nest A."/>
            <person name="van Dijk A."/>
            <person name="van Heerden A."/>
            <person name="van Vuuren N."/>
            <person name="Yilmaz N."/>
            <person name="Duong T.A."/>
            <person name="van der Merwe N.A."/>
            <person name="Wingfield M.J."/>
            <person name="Wingfield B.D."/>
        </authorList>
    </citation>
    <scope>NUCLEOTIDE SEQUENCE [LARGE SCALE GENOMIC DNA]</scope>
    <source>
        <strain evidence="3 4">CMW 18300</strain>
    </source>
</reference>